<keyword evidence="2" id="KW-0732">Signal</keyword>
<dbReference type="RefSeq" id="WP_161314164.1">
    <property type="nucleotide sequence ID" value="NZ_WTUW01000001.1"/>
</dbReference>
<dbReference type="Gene3D" id="2.160.20.10">
    <property type="entry name" value="Single-stranded right-handed beta-helix, Pectin lyase-like"/>
    <property type="match status" value="2"/>
</dbReference>
<dbReference type="InterPro" id="IPR039448">
    <property type="entry name" value="Beta_helix"/>
</dbReference>
<dbReference type="AlphaFoldDB" id="A0A6L8W3N8"/>
<dbReference type="SUPFAM" id="SSF51126">
    <property type="entry name" value="Pectin lyase-like"/>
    <property type="match status" value="1"/>
</dbReference>
<dbReference type="PANTHER" id="PTHR36453:SF1">
    <property type="entry name" value="RIGHT HANDED BETA HELIX DOMAIN-CONTAINING PROTEIN"/>
    <property type="match status" value="1"/>
</dbReference>
<dbReference type="EMBL" id="WTUW01000001">
    <property type="protein sequence ID" value="MZR29705.1"/>
    <property type="molecule type" value="Genomic_DNA"/>
</dbReference>
<evidence type="ECO:0000259" key="3">
    <source>
        <dbReference type="Pfam" id="PF13229"/>
    </source>
</evidence>
<dbReference type="InterPro" id="IPR011050">
    <property type="entry name" value="Pectin_lyase_fold/virulence"/>
</dbReference>
<feature type="region of interest" description="Disordered" evidence="1">
    <location>
        <begin position="38"/>
        <end position="59"/>
    </location>
</feature>
<evidence type="ECO:0000313" key="5">
    <source>
        <dbReference type="Proteomes" id="UP000476030"/>
    </source>
</evidence>
<organism evidence="4 5">
    <name type="scientific">Sneathiella litorea</name>
    <dbReference type="NCBI Taxonomy" id="2606216"/>
    <lineage>
        <taxon>Bacteria</taxon>
        <taxon>Pseudomonadati</taxon>
        <taxon>Pseudomonadota</taxon>
        <taxon>Alphaproteobacteria</taxon>
        <taxon>Sneathiellales</taxon>
        <taxon>Sneathiellaceae</taxon>
        <taxon>Sneathiella</taxon>
    </lineage>
</organism>
<feature type="chain" id="PRO_5027036892" description="Right handed beta helix domain-containing protein" evidence="2">
    <location>
        <begin position="24"/>
        <end position="625"/>
    </location>
</feature>
<dbReference type="PANTHER" id="PTHR36453">
    <property type="entry name" value="SECRETED PROTEIN-RELATED"/>
    <property type="match status" value="1"/>
</dbReference>
<keyword evidence="5" id="KW-1185">Reference proteome</keyword>
<proteinExistence type="predicted"/>
<protein>
    <recommendedName>
        <fullName evidence="3">Right handed beta helix domain-containing protein</fullName>
    </recommendedName>
</protein>
<reference evidence="4 5" key="1">
    <citation type="submission" date="2019-12" db="EMBL/GenBank/DDBJ databases">
        <title>Snethiella sp. nov. sp. isolated from sea sand.</title>
        <authorList>
            <person name="Kim J."/>
            <person name="Jeong S.E."/>
            <person name="Jung H.S."/>
            <person name="Jeon C.O."/>
        </authorList>
    </citation>
    <scope>NUCLEOTIDE SEQUENCE [LARGE SCALE GENOMIC DNA]</scope>
    <source>
        <strain evidence="4 5">DP05</strain>
    </source>
</reference>
<comment type="caution">
    <text evidence="4">The sequence shown here is derived from an EMBL/GenBank/DDBJ whole genome shotgun (WGS) entry which is preliminary data.</text>
</comment>
<sequence length="625" mass="69340">MRIRDLTLSITILFFVSVNAAVAQDLFVDFENGKDSNSGLSREAPWQHAPGDPNAGSKAGSYKLRPGDVVNFKGGVEYFGQIIVPAGGSEAEPVTYKGSGWGEERAILSGAEELTAALTPCTSASDCYNNPNWQKLYKSSLEEEVNPFTPMFLSRERVWIAREPNQPDPFWFDDYEHYNVVGGDGAASVMGKDYITLGSGLDSTDESNWRNARIAVWMKPNLVLLTEVTGIDKATGTIKFNPPGNDPYTDRESYYALFNRPSDIDQPGEYFIDNEARQLIIWPKDPATTAKSRLYVNKLPAGFNINGSSNLVIEGFHISHYFGDHDGWASGTAIINSEHPVRNVVIRDNYIENLRSVEGIGAIQLHKAQNVIVSNNTITNSQKSSGIRFGFSKDIIIRDNVIHKIGRTGIRLIETENIQVTGNTLSDILGVHGNGMSVYLKNKTILVAENMFDNVPFAFTYHGTGHIEEANSMWLLSNIFLGRVRSWGSQFGSMHFLHNMVLAEVEPGKSIQIPGEEPSTIIKNNIIDGLIASPAPEDWVFSHNIYSGLSWLQSSKYGWSLEPGGDINEGITDEVWGFFTKKQENVARGMGDNIYELLPVTQFKAYDFSFWKEARPIGPRVITSP</sequence>
<evidence type="ECO:0000256" key="1">
    <source>
        <dbReference type="SAM" id="MobiDB-lite"/>
    </source>
</evidence>
<accession>A0A6L8W3N8</accession>
<gene>
    <name evidence="4" type="ORF">GQE98_03560</name>
</gene>
<feature type="domain" description="Right handed beta helix" evidence="3">
    <location>
        <begin position="302"/>
        <end position="466"/>
    </location>
</feature>
<evidence type="ECO:0000256" key="2">
    <source>
        <dbReference type="SAM" id="SignalP"/>
    </source>
</evidence>
<feature type="signal peptide" evidence="2">
    <location>
        <begin position="1"/>
        <end position="23"/>
    </location>
</feature>
<dbReference type="SMART" id="SM00710">
    <property type="entry name" value="PbH1"/>
    <property type="match status" value="5"/>
</dbReference>
<name>A0A6L8W3N8_9PROT</name>
<dbReference type="Pfam" id="PF13229">
    <property type="entry name" value="Beta_helix"/>
    <property type="match status" value="1"/>
</dbReference>
<dbReference type="InterPro" id="IPR012334">
    <property type="entry name" value="Pectin_lyas_fold"/>
</dbReference>
<evidence type="ECO:0000313" key="4">
    <source>
        <dbReference type="EMBL" id="MZR29705.1"/>
    </source>
</evidence>
<dbReference type="InterPro" id="IPR006626">
    <property type="entry name" value="PbH1"/>
</dbReference>
<dbReference type="Proteomes" id="UP000476030">
    <property type="component" value="Unassembled WGS sequence"/>
</dbReference>